<dbReference type="RefSeq" id="WP_078684316.1">
    <property type="nucleotide sequence ID" value="NZ_FUYA01000002.1"/>
</dbReference>
<evidence type="ECO:0008006" key="3">
    <source>
        <dbReference type="Google" id="ProtNLM"/>
    </source>
</evidence>
<sequence>MTEARKNELVKDIIEHELKMFLAVNNAGGTSVCQEHPDSFRVMREMTHAVMNEAFLESYLNDLKEAEKAGRNLMTEKYALMGGQIPPLNDDEMLRNIVVVEGTWRRQVAERFPRSVQPEGHQGFCLYLGSELQTYSRKSLMLYEECMNAARKEGRNLVQERYEILMQKLGYGSLEQCEAKLAAQ</sequence>
<dbReference type="InterPro" id="IPR025191">
    <property type="entry name" value="DUF4125"/>
</dbReference>
<evidence type="ECO:0000313" key="2">
    <source>
        <dbReference type="Proteomes" id="UP000189733"/>
    </source>
</evidence>
<dbReference type="Proteomes" id="UP000189733">
    <property type="component" value="Unassembled WGS sequence"/>
</dbReference>
<dbReference type="AlphaFoldDB" id="A0A1T4VQI4"/>
<dbReference type="Pfam" id="PF13526">
    <property type="entry name" value="DUF4125"/>
    <property type="match status" value="1"/>
</dbReference>
<dbReference type="STRING" id="1121442.SAMN02745702_00776"/>
<dbReference type="OrthoDB" id="5387164at2"/>
<name>A0A1T4VQI4_9BACT</name>
<dbReference type="EMBL" id="FUYA01000002">
    <property type="protein sequence ID" value="SKA67179.1"/>
    <property type="molecule type" value="Genomic_DNA"/>
</dbReference>
<keyword evidence="2" id="KW-1185">Reference proteome</keyword>
<reference evidence="1 2" key="1">
    <citation type="submission" date="2017-02" db="EMBL/GenBank/DDBJ databases">
        <authorList>
            <person name="Peterson S.W."/>
        </authorList>
    </citation>
    <scope>NUCLEOTIDE SEQUENCE [LARGE SCALE GENOMIC DNA]</scope>
    <source>
        <strain evidence="1 2">DSM 18034</strain>
    </source>
</reference>
<gene>
    <name evidence="1" type="ORF">SAMN02745702_00776</name>
</gene>
<accession>A0A1T4VQI4</accession>
<proteinExistence type="predicted"/>
<evidence type="ECO:0000313" key="1">
    <source>
        <dbReference type="EMBL" id="SKA67179.1"/>
    </source>
</evidence>
<organism evidence="1 2">
    <name type="scientific">Desulfobaculum bizertense DSM 18034</name>
    <dbReference type="NCBI Taxonomy" id="1121442"/>
    <lineage>
        <taxon>Bacteria</taxon>
        <taxon>Pseudomonadati</taxon>
        <taxon>Thermodesulfobacteriota</taxon>
        <taxon>Desulfovibrionia</taxon>
        <taxon>Desulfovibrionales</taxon>
        <taxon>Desulfovibrionaceae</taxon>
        <taxon>Desulfobaculum</taxon>
    </lineage>
</organism>
<protein>
    <recommendedName>
        <fullName evidence="3">DUF4125 domain-containing protein</fullName>
    </recommendedName>
</protein>